<keyword evidence="1" id="KW-0520">NAD</keyword>
<feature type="domain" description="NAD-dependent epimerase/dehydratase" evidence="2">
    <location>
        <begin position="3"/>
        <end position="254"/>
    </location>
</feature>
<sequence>MKILVTGTAGFIGFFVAQRLAALQYEVIGVDNINDYYDVNLKYGRLKASGININMLTSSAPIQSDVYPNYSFIKIDIADKNKVKELFEIHQFDVVCHLAAQAGVRYSITNPYDYALSNLSGFLSILEGCRHSQVKHLVFASSSSVYGLNANTPFSVHQGADHPVSLYAASKKSNEMMAHSYSHLYNIPTTGLRFFTVYGPWGRPDMAYFSFADAIIKGKPINVYNNGEMQRDFTYIDDIVEGVIRVINKPAAANPNWDNKHPDPATSSAPYQLYNIGNSSPVKLLSFIEAIENAVGKKAIKNMLPMQPGDVLSTDADMSDLENDFNYHPKTDIQSGINEFVKWFKEFYNLKVK</sequence>
<dbReference type="Proteomes" id="UP000186720">
    <property type="component" value="Unassembled WGS sequence"/>
</dbReference>
<dbReference type="Gene3D" id="3.40.50.720">
    <property type="entry name" value="NAD(P)-binding Rossmann-like Domain"/>
    <property type="match status" value="1"/>
</dbReference>
<proteinExistence type="predicted"/>
<dbReference type="PANTHER" id="PTHR43574">
    <property type="entry name" value="EPIMERASE-RELATED"/>
    <property type="match status" value="1"/>
</dbReference>
<dbReference type="Pfam" id="PF01370">
    <property type="entry name" value="Epimerase"/>
    <property type="match status" value="1"/>
</dbReference>
<name>A0A1Q5ZVL6_9SPHI</name>
<dbReference type="STRING" id="1302689.RG47T_1258"/>
<dbReference type="PRINTS" id="PR01713">
    <property type="entry name" value="NUCEPIMERASE"/>
</dbReference>
<evidence type="ECO:0000313" key="3">
    <source>
        <dbReference type="EMBL" id="OKS85812.1"/>
    </source>
</evidence>
<dbReference type="CDD" id="cd05253">
    <property type="entry name" value="UDP_GE_SDE_e"/>
    <property type="match status" value="1"/>
</dbReference>
<reference evidence="3 4" key="1">
    <citation type="submission" date="2016-11" db="EMBL/GenBank/DDBJ databases">
        <title>Whole Genome Sequencing of Mucilaginibacter polytrichastri RG4-7(T) isolated from the moss sample.</title>
        <authorList>
            <person name="Li Y."/>
        </authorList>
    </citation>
    <scope>NUCLEOTIDE SEQUENCE [LARGE SCALE GENOMIC DNA]</scope>
    <source>
        <strain evidence="3 4">RG4-7</strain>
    </source>
</reference>
<gene>
    <name evidence="3" type="ORF">RG47T_1258</name>
</gene>
<keyword evidence="4" id="KW-1185">Reference proteome</keyword>
<evidence type="ECO:0000313" key="4">
    <source>
        <dbReference type="Proteomes" id="UP000186720"/>
    </source>
</evidence>
<dbReference type="InterPro" id="IPR001509">
    <property type="entry name" value="Epimerase_deHydtase"/>
</dbReference>
<dbReference type="OrthoDB" id="9801785at2"/>
<evidence type="ECO:0000256" key="1">
    <source>
        <dbReference type="ARBA" id="ARBA00023027"/>
    </source>
</evidence>
<dbReference type="InterPro" id="IPR036291">
    <property type="entry name" value="NAD(P)-bd_dom_sf"/>
</dbReference>
<dbReference type="SUPFAM" id="SSF51735">
    <property type="entry name" value="NAD(P)-binding Rossmann-fold domains"/>
    <property type="match status" value="1"/>
</dbReference>
<accession>A0A1Q5ZVL6</accession>
<dbReference type="AlphaFoldDB" id="A0A1Q5ZVL6"/>
<evidence type="ECO:0000259" key="2">
    <source>
        <dbReference type="Pfam" id="PF01370"/>
    </source>
</evidence>
<organism evidence="3 4">
    <name type="scientific">Mucilaginibacter polytrichastri</name>
    <dbReference type="NCBI Taxonomy" id="1302689"/>
    <lineage>
        <taxon>Bacteria</taxon>
        <taxon>Pseudomonadati</taxon>
        <taxon>Bacteroidota</taxon>
        <taxon>Sphingobacteriia</taxon>
        <taxon>Sphingobacteriales</taxon>
        <taxon>Sphingobacteriaceae</taxon>
        <taxon>Mucilaginibacter</taxon>
    </lineage>
</organism>
<dbReference type="RefSeq" id="WP_074488599.1">
    <property type="nucleotide sequence ID" value="NZ_FPAM01000002.1"/>
</dbReference>
<comment type="caution">
    <text evidence="3">The sequence shown here is derived from an EMBL/GenBank/DDBJ whole genome shotgun (WGS) entry which is preliminary data.</text>
</comment>
<protein>
    <submittedName>
        <fullName evidence="3">Protein CapI</fullName>
    </submittedName>
</protein>
<dbReference type="EMBL" id="MPPL01000001">
    <property type="protein sequence ID" value="OKS85812.1"/>
    <property type="molecule type" value="Genomic_DNA"/>
</dbReference>